<evidence type="ECO:0000256" key="2">
    <source>
        <dbReference type="ARBA" id="ARBA00022801"/>
    </source>
</evidence>
<comment type="caution">
    <text evidence="5">The sequence shown here is derived from an EMBL/GenBank/DDBJ whole genome shotgun (WGS) entry which is preliminary data.</text>
</comment>
<gene>
    <name evidence="5" type="primary">argI2</name>
    <name evidence="5" type="ORF">GCM10015535_41850</name>
</gene>
<evidence type="ECO:0000256" key="4">
    <source>
        <dbReference type="PROSITE-ProRule" id="PRU00742"/>
    </source>
</evidence>
<dbReference type="PRINTS" id="PR00116">
    <property type="entry name" value="ARGINASE"/>
</dbReference>
<accession>A0ABQ2W271</accession>
<dbReference type="Pfam" id="PF00491">
    <property type="entry name" value="Arginase"/>
    <property type="match status" value="1"/>
</dbReference>
<protein>
    <submittedName>
        <fullName evidence="5">Arginase</fullName>
    </submittedName>
</protein>
<dbReference type="InterPro" id="IPR006035">
    <property type="entry name" value="Ureohydrolase"/>
</dbReference>
<proteinExistence type="inferred from homology"/>
<name>A0ABQ2W271_9ACTN</name>
<dbReference type="RefSeq" id="WP_189545284.1">
    <property type="nucleotide sequence ID" value="NZ_BMTF01000014.1"/>
</dbReference>
<dbReference type="PANTHER" id="PTHR43782:SF3">
    <property type="entry name" value="ARGINASE"/>
    <property type="match status" value="1"/>
</dbReference>
<reference evidence="6" key="1">
    <citation type="journal article" date="2019" name="Int. J. Syst. Evol. Microbiol.">
        <title>The Global Catalogue of Microorganisms (GCM) 10K type strain sequencing project: providing services to taxonomists for standard genome sequencing and annotation.</title>
        <authorList>
            <consortium name="The Broad Institute Genomics Platform"/>
            <consortium name="The Broad Institute Genome Sequencing Center for Infectious Disease"/>
            <person name="Wu L."/>
            <person name="Ma J."/>
        </authorList>
    </citation>
    <scope>NUCLEOTIDE SEQUENCE [LARGE SCALE GENOMIC DNA]</scope>
    <source>
        <strain evidence="6">JCM 4376</strain>
    </source>
</reference>
<keyword evidence="2" id="KW-0378">Hydrolase</keyword>
<dbReference type="SUPFAM" id="SSF52768">
    <property type="entry name" value="Arginase/deacetylase"/>
    <property type="match status" value="1"/>
</dbReference>
<dbReference type="PROSITE" id="PS51409">
    <property type="entry name" value="ARGINASE_2"/>
    <property type="match status" value="1"/>
</dbReference>
<evidence type="ECO:0000256" key="3">
    <source>
        <dbReference type="ARBA" id="ARBA00023211"/>
    </source>
</evidence>
<sequence>MAATVELIAAPWNLGLRPPAPGREPGTWRAPQALLSAGLEARLRPDRVVELDRPPYAFDAQPATRIRNGVTLREQTLRLGEAVQAALAASRFAVVLGGDCSIVLGCLLGARRDGRCGLVHLDGHSDFRHPGNYDAGSSLGSAAGMDLALATGRGELLLTHWPTVGRPLVADEDVIQIGDREDGEAPPLTRFTAQEIQQLGVADLGERVISRLEQRGLDRVWLHLDLDVLDEHVLPAVDSPGRPGLDFPQLAELVATLVGTGRVVGLDLAIYDPERDPDGVYAAPIVDCLAAALTPLATVEAHA</sequence>
<dbReference type="EMBL" id="BMTF01000014">
    <property type="protein sequence ID" value="GGV89072.1"/>
    <property type="molecule type" value="Genomic_DNA"/>
</dbReference>
<dbReference type="Gene3D" id="3.40.800.10">
    <property type="entry name" value="Ureohydrolase domain"/>
    <property type="match status" value="1"/>
</dbReference>
<dbReference type="CDD" id="cd09999">
    <property type="entry name" value="Arginase-like_1"/>
    <property type="match status" value="1"/>
</dbReference>
<keyword evidence="6" id="KW-1185">Reference proteome</keyword>
<keyword evidence="1" id="KW-0479">Metal-binding</keyword>
<keyword evidence="3" id="KW-0464">Manganese</keyword>
<dbReference type="PANTHER" id="PTHR43782">
    <property type="entry name" value="ARGINASE"/>
    <property type="match status" value="1"/>
</dbReference>
<comment type="similarity">
    <text evidence="4">Belongs to the arginase family.</text>
</comment>
<evidence type="ECO:0000313" key="5">
    <source>
        <dbReference type="EMBL" id="GGV89072.1"/>
    </source>
</evidence>
<dbReference type="Proteomes" id="UP000660675">
    <property type="component" value="Unassembled WGS sequence"/>
</dbReference>
<evidence type="ECO:0000313" key="6">
    <source>
        <dbReference type="Proteomes" id="UP000660675"/>
    </source>
</evidence>
<evidence type="ECO:0000256" key="1">
    <source>
        <dbReference type="ARBA" id="ARBA00022723"/>
    </source>
</evidence>
<dbReference type="InterPro" id="IPR023696">
    <property type="entry name" value="Ureohydrolase_dom_sf"/>
</dbReference>
<organism evidence="5 6">
    <name type="scientific">Streptomyces gelaticus</name>
    <dbReference type="NCBI Taxonomy" id="285446"/>
    <lineage>
        <taxon>Bacteria</taxon>
        <taxon>Bacillati</taxon>
        <taxon>Actinomycetota</taxon>
        <taxon>Actinomycetes</taxon>
        <taxon>Kitasatosporales</taxon>
        <taxon>Streptomycetaceae</taxon>
        <taxon>Streptomyces</taxon>
    </lineage>
</organism>